<dbReference type="Proteomes" id="UP001418222">
    <property type="component" value="Unassembled WGS sequence"/>
</dbReference>
<dbReference type="InterPro" id="IPR001623">
    <property type="entry name" value="DnaJ_domain"/>
</dbReference>
<comment type="caution">
    <text evidence="3">The sequence shown here is derived from an EMBL/GenBank/DDBJ whole genome shotgun (WGS) entry which is preliminary data.</text>
</comment>
<dbReference type="PANTHER" id="PTHR44579">
    <property type="entry name" value="OS01G0730500 PROTEIN"/>
    <property type="match status" value="1"/>
</dbReference>
<name>A0AAP0BPQ4_9ASPA</name>
<evidence type="ECO:0000256" key="1">
    <source>
        <dbReference type="SAM" id="MobiDB-lite"/>
    </source>
</evidence>
<dbReference type="GO" id="GO:0005783">
    <property type="term" value="C:endoplasmic reticulum"/>
    <property type="evidence" value="ECO:0007669"/>
    <property type="project" value="UniProtKB-ARBA"/>
</dbReference>
<dbReference type="PROSITE" id="PS50076">
    <property type="entry name" value="DNAJ_2"/>
    <property type="match status" value="1"/>
</dbReference>
<dbReference type="Gene3D" id="3.30.70.20">
    <property type="match status" value="1"/>
</dbReference>
<dbReference type="InterPro" id="IPR036869">
    <property type="entry name" value="J_dom_sf"/>
</dbReference>
<dbReference type="PANTHER" id="PTHR44579:SF4">
    <property type="entry name" value="J DOMAIN-CONTAINING PROTEIN"/>
    <property type="match status" value="1"/>
</dbReference>
<dbReference type="CDD" id="cd06257">
    <property type="entry name" value="DnaJ"/>
    <property type="match status" value="1"/>
</dbReference>
<evidence type="ECO:0000313" key="4">
    <source>
        <dbReference type="Proteomes" id="UP001418222"/>
    </source>
</evidence>
<proteinExistence type="predicted"/>
<dbReference type="AlphaFoldDB" id="A0AAP0BPQ4"/>
<keyword evidence="4" id="KW-1185">Reference proteome</keyword>
<dbReference type="EMBL" id="JBBWWQ010000005">
    <property type="protein sequence ID" value="KAK8946791.1"/>
    <property type="molecule type" value="Genomic_DNA"/>
</dbReference>
<evidence type="ECO:0000259" key="2">
    <source>
        <dbReference type="PROSITE" id="PS50076"/>
    </source>
</evidence>
<organism evidence="3 4">
    <name type="scientific">Platanthera zijinensis</name>
    <dbReference type="NCBI Taxonomy" id="2320716"/>
    <lineage>
        <taxon>Eukaryota</taxon>
        <taxon>Viridiplantae</taxon>
        <taxon>Streptophyta</taxon>
        <taxon>Embryophyta</taxon>
        <taxon>Tracheophyta</taxon>
        <taxon>Spermatophyta</taxon>
        <taxon>Magnoliopsida</taxon>
        <taxon>Liliopsida</taxon>
        <taxon>Asparagales</taxon>
        <taxon>Orchidaceae</taxon>
        <taxon>Orchidoideae</taxon>
        <taxon>Orchideae</taxon>
        <taxon>Orchidinae</taxon>
        <taxon>Platanthera</taxon>
    </lineage>
</organism>
<evidence type="ECO:0000313" key="3">
    <source>
        <dbReference type="EMBL" id="KAK8946791.1"/>
    </source>
</evidence>
<dbReference type="SMART" id="SM00271">
    <property type="entry name" value="DnaJ"/>
    <property type="match status" value="1"/>
</dbReference>
<dbReference type="Pfam" id="PF00226">
    <property type="entry name" value="DnaJ"/>
    <property type="match status" value="1"/>
</dbReference>
<reference evidence="3 4" key="1">
    <citation type="journal article" date="2022" name="Nat. Plants">
        <title>Genomes of leafy and leafless Platanthera orchids illuminate the evolution of mycoheterotrophy.</title>
        <authorList>
            <person name="Li M.H."/>
            <person name="Liu K.W."/>
            <person name="Li Z."/>
            <person name="Lu H.C."/>
            <person name="Ye Q.L."/>
            <person name="Zhang D."/>
            <person name="Wang J.Y."/>
            <person name="Li Y.F."/>
            <person name="Zhong Z.M."/>
            <person name="Liu X."/>
            <person name="Yu X."/>
            <person name="Liu D.K."/>
            <person name="Tu X.D."/>
            <person name="Liu B."/>
            <person name="Hao Y."/>
            <person name="Liao X.Y."/>
            <person name="Jiang Y.T."/>
            <person name="Sun W.H."/>
            <person name="Chen J."/>
            <person name="Chen Y.Q."/>
            <person name="Ai Y."/>
            <person name="Zhai J.W."/>
            <person name="Wu S.S."/>
            <person name="Zhou Z."/>
            <person name="Hsiao Y.Y."/>
            <person name="Wu W.L."/>
            <person name="Chen Y.Y."/>
            <person name="Lin Y.F."/>
            <person name="Hsu J.L."/>
            <person name="Li C.Y."/>
            <person name="Wang Z.W."/>
            <person name="Zhao X."/>
            <person name="Zhong W.Y."/>
            <person name="Ma X.K."/>
            <person name="Ma L."/>
            <person name="Huang J."/>
            <person name="Chen G.Z."/>
            <person name="Huang M.Z."/>
            <person name="Huang L."/>
            <person name="Peng D.H."/>
            <person name="Luo Y.B."/>
            <person name="Zou S.Q."/>
            <person name="Chen S.P."/>
            <person name="Lan S."/>
            <person name="Tsai W.C."/>
            <person name="Van de Peer Y."/>
            <person name="Liu Z.J."/>
        </authorList>
    </citation>
    <scope>NUCLEOTIDE SEQUENCE [LARGE SCALE GENOMIC DNA]</scope>
    <source>
        <strain evidence="3">Lor287</strain>
    </source>
</reference>
<sequence>MDNVLVGAGRSVFFFFNQPSSSNFEPITSIGRLPLGPGFSSNCFENTISNRRTPRCGHRSRYSPGRESDAGDKRIPEEEEDWVSLPSASPYQILGIDPASSSAACLRTAFRARVKKFHPDVYKGSSNPDEIILRVINAYEILSKHLQFESAERSISDPFEDPECEACDIFVNELQCVGRGCSYSCVKRAPHNFTFTLKNGTARAVSQDTLDDYKVQLAAGQCPRRCIHYVTSSQRVILQDVLERVLNNPFDMGETAFLESLISKAISVNRKYQKPKRKQKMETDYVDWS</sequence>
<feature type="compositionally biased region" description="Basic and acidic residues" evidence="1">
    <location>
        <begin position="64"/>
        <end position="76"/>
    </location>
</feature>
<dbReference type="Gene3D" id="1.10.287.110">
    <property type="entry name" value="DnaJ domain"/>
    <property type="match status" value="1"/>
</dbReference>
<accession>A0AAP0BPQ4</accession>
<gene>
    <name evidence="3" type="ORF">KSP39_PZI007418</name>
</gene>
<feature type="domain" description="J" evidence="2">
    <location>
        <begin position="89"/>
        <end position="160"/>
    </location>
</feature>
<protein>
    <recommendedName>
        <fullName evidence="2">J domain-containing protein</fullName>
    </recommendedName>
</protein>
<feature type="region of interest" description="Disordered" evidence="1">
    <location>
        <begin position="53"/>
        <end position="79"/>
    </location>
</feature>
<dbReference type="SUPFAM" id="SSF46565">
    <property type="entry name" value="Chaperone J-domain"/>
    <property type="match status" value="1"/>
</dbReference>